<feature type="compositionally biased region" description="Low complexity" evidence="1">
    <location>
        <begin position="57"/>
        <end position="75"/>
    </location>
</feature>
<evidence type="ECO:0000313" key="3">
    <source>
        <dbReference type="Proteomes" id="UP000193380"/>
    </source>
</evidence>
<feature type="compositionally biased region" description="Low complexity" evidence="1">
    <location>
        <begin position="1"/>
        <end position="19"/>
    </location>
</feature>
<reference evidence="2" key="2">
    <citation type="submission" date="2014-03" db="EMBL/GenBank/DDBJ databases">
        <authorList>
            <person name="Genoscope - CEA"/>
        </authorList>
    </citation>
    <scope>NUCLEOTIDE SEQUENCE</scope>
</reference>
<dbReference type="PaxDb" id="8022-A0A060X2N2"/>
<feature type="region of interest" description="Disordered" evidence="1">
    <location>
        <begin position="1"/>
        <end position="29"/>
    </location>
</feature>
<organism evidence="2 3">
    <name type="scientific">Oncorhynchus mykiss</name>
    <name type="common">Rainbow trout</name>
    <name type="synonym">Salmo gairdneri</name>
    <dbReference type="NCBI Taxonomy" id="8022"/>
    <lineage>
        <taxon>Eukaryota</taxon>
        <taxon>Metazoa</taxon>
        <taxon>Chordata</taxon>
        <taxon>Craniata</taxon>
        <taxon>Vertebrata</taxon>
        <taxon>Euteleostomi</taxon>
        <taxon>Actinopterygii</taxon>
        <taxon>Neopterygii</taxon>
        <taxon>Teleostei</taxon>
        <taxon>Protacanthopterygii</taxon>
        <taxon>Salmoniformes</taxon>
        <taxon>Salmonidae</taxon>
        <taxon>Salmoninae</taxon>
        <taxon>Oncorhynchus</taxon>
    </lineage>
</organism>
<sequence length="166" mass="17437">MERASQYSSVHSAVQSSSKHSLHSWNAEETGSTNELILLGDSARTFTAKQEVEASSQAPGPSTTGAPGTPGTQATLLREPLRSAIPLQPPYQTIPHRPDRAPRSGSQSPPANGLCSGATLEQEAPAGTSQSPRPVADTVTNGVSPRPAFNHSPGDARCPMHHRMNV</sequence>
<feature type="compositionally biased region" description="Polar residues" evidence="1">
    <location>
        <begin position="127"/>
        <end position="143"/>
    </location>
</feature>
<proteinExistence type="predicted"/>
<name>A0A060X2N2_ONCMY</name>
<evidence type="ECO:0000256" key="1">
    <source>
        <dbReference type="SAM" id="MobiDB-lite"/>
    </source>
</evidence>
<dbReference type="EMBL" id="FR904931">
    <property type="protein sequence ID" value="CDQ73838.1"/>
    <property type="molecule type" value="Genomic_DNA"/>
</dbReference>
<evidence type="ECO:0000313" key="2">
    <source>
        <dbReference type="EMBL" id="CDQ73838.1"/>
    </source>
</evidence>
<reference evidence="2" key="1">
    <citation type="journal article" date="2014" name="Nat. Commun.">
        <title>The rainbow trout genome provides novel insights into evolution after whole-genome duplication in vertebrates.</title>
        <authorList>
            <person name="Berthelot C."/>
            <person name="Brunet F."/>
            <person name="Chalopin D."/>
            <person name="Juanchich A."/>
            <person name="Bernard M."/>
            <person name="Noel B."/>
            <person name="Bento P."/>
            <person name="Da Silva C."/>
            <person name="Labadie K."/>
            <person name="Alberti A."/>
            <person name="Aury J.M."/>
            <person name="Louis A."/>
            <person name="Dehais P."/>
            <person name="Bardou P."/>
            <person name="Montfort J."/>
            <person name="Klopp C."/>
            <person name="Cabau C."/>
            <person name="Gaspin C."/>
            <person name="Thorgaard G.H."/>
            <person name="Boussaha M."/>
            <person name="Quillet E."/>
            <person name="Guyomard R."/>
            <person name="Galiana D."/>
            <person name="Bobe J."/>
            <person name="Volff J.N."/>
            <person name="Genet C."/>
            <person name="Wincker P."/>
            <person name="Jaillon O."/>
            <person name="Roest Crollius H."/>
            <person name="Guiguen Y."/>
        </authorList>
    </citation>
    <scope>NUCLEOTIDE SEQUENCE [LARGE SCALE GENOMIC DNA]</scope>
</reference>
<dbReference type="AlphaFoldDB" id="A0A060X2N2"/>
<accession>A0A060X2N2</accession>
<dbReference type="Proteomes" id="UP000193380">
    <property type="component" value="Unassembled WGS sequence"/>
</dbReference>
<gene>
    <name evidence="2" type="ORF">GSONMT00029806001</name>
</gene>
<feature type="region of interest" description="Disordered" evidence="1">
    <location>
        <begin position="48"/>
        <end position="166"/>
    </location>
</feature>
<protein>
    <submittedName>
        <fullName evidence="2">Uncharacterized protein</fullName>
    </submittedName>
</protein>